<comment type="caution">
    <text evidence="1">The sequence shown here is derived from an EMBL/GenBank/DDBJ whole genome shotgun (WGS) entry which is preliminary data.</text>
</comment>
<organism evidence="1 2">
    <name type="scientific">Caerostris extrusa</name>
    <name type="common">Bark spider</name>
    <name type="synonym">Caerostris bankana</name>
    <dbReference type="NCBI Taxonomy" id="172846"/>
    <lineage>
        <taxon>Eukaryota</taxon>
        <taxon>Metazoa</taxon>
        <taxon>Ecdysozoa</taxon>
        <taxon>Arthropoda</taxon>
        <taxon>Chelicerata</taxon>
        <taxon>Arachnida</taxon>
        <taxon>Araneae</taxon>
        <taxon>Araneomorphae</taxon>
        <taxon>Entelegynae</taxon>
        <taxon>Araneoidea</taxon>
        <taxon>Araneidae</taxon>
        <taxon>Caerostris</taxon>
    </lineage>
</organism>
<protein>
    <submittedName>
        <fullName evidence="1">Uncharacterized protein</fullName>
    </submittedName>
</protein>
<accession>A0AAV4T0Q7</accession>
<gene>
    <name evidence="1" type="ORF">CEXT_204441</name>
</gene>
<reference evidence="1 2" key="1">
    <citation type="submission" date="2021-06" db="EMBL/GenBank/DDBJ databases">
        <title>Caerostris extrusa draft genome.</title>
        <authorList>
            <person name="Kono N."/>
            <person name="Arakawa K."/>
        </authorList>
    </citation>
    <scope>NUCLEOTIDE SEQUENCE [LARGE SCALE GENOMIC DNA]</scope>
</reference>
<dbReference type="AlphaFoldDB" id="A0AAV4T0Q7"/>
<name>A0AAV4T0Q7_CAEEX</name>
<evidence type="ECO:0000313" key="1">
    <source>
        <dbReference type="EMBL" id="GIY40298.1"/>
    </source>
</evidence>
<evidence type="ECO:0000313" key="2">
    <source>
        <dbReference type="Proteomes" id="UP001054945"/>
    </source>
</evidence>
<dbReference type="EMBL" id="BPLR01010594">
    <property type="protein sequence ID" value="GIY40298.1"/>
    <property type="molecule type" value="Genomic_DNA"/>
</dbReference>
<proteinExistence type="predicted"/>
<dbReference type="Proteomes" id="UP001054945">
    <property type="component" value="Unassembled WGS sequence"/>
</dbReference>
<sequence>MCTVARKLHCGPKALLVFRKEGQVYGRGSEQIQLRDPYFAKAEEKEDFSPSTPLLHRRLPMRTCRSRPPPRQQRHLHPENHFISISTPSQQCSGQIGFRVIYSQRRKRVYHLSRHNL</sequence>
<keyword evidence="2" id="KW-1185">Reference proteome</keyword>